<evidence type="ECO:0000256" key="3">
    <source>
        <dbReference type="ARBA" id="ARBA00022490"/>
    </source>
</evidence>
<keyword evidence="2" id="KW-0004">4Fe-4S</keyword>
<keyword evidence="3" id="KW-0963">Cytoplasm</keyword>
<dbReference type="SFLD" id="SFLDG01082">
    <property type="entry name" value="B12-binding_domain_containing"/>
    <property type="match status" value="1"/>
</dbReference>
<dbReference type="InterPro" id="IPR013848">
    <property type="entry name" value="Methylthiotransferase_N"/>
</dbReference>
<protein>
    <submittedName>
        <fullName evidence="11">tRNA (N(6)-L-threonylcarbamoyladenosine(37)-C(2))-methylthiotransferase MtaB</fullName>
    </submittedName>
</protein>
<dbReference type="PANTHER" id="PTHR11918">
    <property type="entry name" value="RADICAL SAM PROTEINS"/>
    <property type="match status" value="1"/>
</dbReference>
<evidence type="ECO:0000256" key="1">
    <source>
        <dbReference type="ARBA" id="ARBA00001966"/>
    </source>
</evidence>
<evidence type="ECO:0000259" key="9">
    <source>
        <dbReference type="PROSITE" id="PS51449"/>
    </source>
</evidence>
<dbReference type="GO" id="GO:0035598">
    <property type="term" value="F:tRNA (N(6)-L-threonylcarbamoyladenosine(37)-C(2))-methylthiotransferase activity"/>
    <property type="evidence" value="ECO:0007669"/>
    <property type="project" value="TreeGrafter"/>
</dbReference>
<dbReference type="SFLD" id="SFLDG01061">
    <property type="entry name" value="methylthiotransferase"/>
    <property type="match status" value="1"/>
</dbReference>
<dbReference type="Proteomes" id="UP000285961">
    <property type="component" value="Unassembled WGS sequence"/>
</dbReference>
<dbReference type="InterPro" id="IPR038135">
    <property type="entry name" value="Methylthiotransferase_N_sf"/>
</dbReference>
<evidence type="ECO:0000313" key="12">
    <source>
        <dbReference type="Proteomes" id="UP000285961"/>
    </source>
</evidence>
<dbReference type="NCBIfam" id="TIGR00089">
    <property type="entry name" value="MiaB/RimO family radical SAM methylthiotransferase"/>
    <property type="match status" value="1"/>
</dbReference>
<dbReference type="EMBL" id="QZKI01000078">
    <property type="protein sequence ID" value="RJP69742.1"/>
    <property type="molecule type" value="Genomic_DNA"/>
</dbReference>
<dbReference type="Pfam" id="PF04055">
    <property type="entry name" value="Radical_SAM"/>
    <property type="match status" value="1"/>
</dbReference>
<dbReference type="FunFam" id="3.80.30.20:FF:000001">
    <property type="entry name" value="tRNA-2-methylthio-N(6)-dimethylallyladenosine synthase 2"/>
    <property type="match status" value="1"/>
</dbReference>
<dbReference type="InterPro" id="IPR006638">
    <property type="entry name" value="Elp3/MiaA/NifB-like_rSAM"/>
</dbReference>
<keyword evidence="6" id="KW-0479">Metal-binding</keyword>
<feature type="domain" description="Radical SAM core" evidence="10">
    <location>
        <begin position="147"/>
        <end position="378"/>
    </location>
</feature>
<keyword evidence="8" id="KW-0411">Iron-sulfur</keyword>
<comment type="cofactor">
    <cofactor evidence="1">
        <name>[4Fe-4S] cluster</name>
        <dbReference type="ChEBI" id="CHEBI:49883"/>
    </cofactor>
</comment>
<feature type="domain" description="MTTase N-terminal" evidence="9">
    <location>
        <begin position="2"/>
        <end position="119"/>
    </location>
</feature>
<dbReference type="InterPro" id="IPR058240">
    <property type="entry name" value="rSAM_sf"/>
</dbReference>
<dbReference type="GO" id="GO:0046872">
    <property type="term" value="F:metal ion binding"/>
    <property type="evidence" value="ECO:0007669"/>
    <property type="project" value="UniProtKB-KW"/>
</dbReference>
<dbReference type="InterPro" id="IPR007197">
    <property type="entry name" value="rSAM"/>
</dbReference>
<organism evidence="11 12">
    <name type="scientific">Candidatus Abyssobacteria bacterium SURF_17</name>
    <dbReference type="NCBI Taxonomy" id="2093361"/>
    <lineage>
        <taxon>Bacteria</taxon>
        <taxon>Pseudomonadati</taxon>
        <taxon>Candidatus Hydrogenedentota</taxon>
        <taxon>Candidatus Abyssobacteria</taxon>
    </lineage>
</organism>
<keyword evidence="7" id="KW-0408">Iron</keyword>
<evidence type="ECO:0000256" key="7">
    <source>
        <dbReference type="ARBA" id="ARBA00023004"/>
    </source>
</evidence>
<name>A0A419EXN9_9BACT</name>
<gene>
    <name evidence="11" type="primary">mtaB</name>
    <name evidence="11" type="ORF">C4532_10385</name>
</gene>
<dbReference type="PROSITE" id="PS51918">
    <property type="entry name" value="RADICAL_SAM"/>
    <property type="match status" value="1"/>
</dbReference>
<dbReference type="InterPro" id="IPR023404">
    <property type="entry name" value="rSAM_horseshoe"/>
</dbReference>
<reference evidence="11 12" key="1">
    <citation type="journal article" date="2017" name="ISME J.">
        <title>Energy and carbon metabolisms in a deep terrestrial subsurface fluid microbial community.</title>
        <authorList>
            <person name="Momper L."/>
            <person name="Jungbluth S.P."/>
            <person name="Lee M.D."/>
            <person name="Amend J.P."/>
        </authorList>
    </citation>
    <scope>NUCLEOTIDE SEQUENCE [LARGE SCALE GENOMIC DNA]</scope>
    <source>
        <strain evidence="11">SURF_17</strain>
    </source>
</reference>
<dbReference type="CDD" id="cd01335">
    <property type="entry name" value="Radical_SAM"/>
    <property type="match status" value="1"/>
</dbReference>
<dbReference type="InterPro" id="IPR006467">
    <property type="entry name" value="MiaB-like_bact"/>
</dbReference>
<dbReference type="Gene3D" id="3.40.50.12160">
    <property type="entry name" value="Methylthiotransferase, N-terminal domain"/>
    <property type="match status" value="1"/>
</dbReference>
<evidence type="ECO:0000256" key="4">
    <source>
        <dbReference type="ARBA" id="ARBA00022679"/>
    </source>
</evidence>
<dbReference type="PANTHER" id="PTHR11918:SF45">
    <property type="entry name" value="THREONYLCARBAMOYLADENOSINE TRNA METHYLTHIOTRANSFERASE"/>
    <property type="match status" value="1"/>
</dbReference>
<dbReference type="Pfam" id="PF00919">
    <property type="entry name" value="UPF0004"/>
    <property type="match status" value="1"/>
</dbReference>
<proteinExistence type="predicted"/>
<dbReference type="GO" id="GO:0051539">
    <property type="term" value="F:4 iron, 4 sulfur cluster binding"/>
    <property type="evidence" value="ECO:0007669"/>
    <property type="project" value="UniProtKB-KW"/>
</dbReference>
<dbReference type="PROSITE" id="PS51449">
    <property type="entry name" value="MTTASE_N"/>
    <property type="match status" value="1"/>
</dbReference>
<evidence type="ECO:0000313" key="11">
    <source>
        <dbReference type="EMBL" id="RJP69742.1"/>
    </source>
</evidence>
<dbReference type="Gene3D" id="3.80.30.20">
    <property type="entry name" value="tm_1862 like domain"/>
    <property type="match status" value="1"/>
</dbReference>
<evidence type="ECO:0000256" key="6">
    <source>
        <dbReference type="ARBA" id="ARBA00022723"/>
    </source>
</evidence>
<keyword evidence="5" id="KW-0949">S-adenosyl-L-methionine</keyword>
<evidence type="ECO:0000256" key="8">
    <source>
        <dbReference type="ARBA" id="ARBA00023014"/>
    </source>
</evidence>
<comment type="caution">
    <text evidence="11">The sequence shown here is derived from an EMBL/GenBank/DDBJ whole genome shotgun (WGS) entry which is preliminary data.</text>
</comment>
<dbReference type="SUPFAM" id="SSF102114">
    <property type="entry name" value="Radical SAM enzymes"/>
    <property type="match status" value="1"/>
</dbReference>
<sequence length="443" mass="48742">MPSFSILTFGCKVNQCDSQAIRETLTAWGLDEAHSQQGNIVHDADLVVINTCTVTSAADAKFRKALRRVKREKPGALIAVTGCYANRALSLGTQIPEADIILDGHDLSSFFHVLMARLPGQSETGPLTPSLRLPDEAMQSSRPQSYFANHTRAFLKIQDGCDSFCTYCVVPLARPTLWSEHSDKVTASINSFSAAGYKEVVLTGIHLGFFGRDSGSAGIQGLLNRIEQECRIERVRLSSIEVNEVTDHIVELMARSSKLCHHLHLPLQSGDDEVLRRMGRKYSSGFFAQRVEQIRAEIPDIGITADVMVGFPGETDSQFKRTCQFVSDMGFTKIHVFRYSPRPGTEAADMDEAVSPRIISERAKELIGIGERTARSFKARFFGKSVSVLTETPADSGQACFGLTSNYMKVKVSGVSDTCMNRIISVRLHTVDEHTGILQGCPM</sequence>
<dbReference type="SFLD" id="SFLDS00029">
    <property type="entry name" value="Radical_SAM"/>
    <property type="match status" value="1"/>
</dbReference>
<evidence type="ECO:0000256" key="5">
    <source>
        <dbReference type="ARBA" id="ARBA00022691"/>
    </source>
</evidence>
<dbReference type="AlphaFoldDB" id="A0A419EXN9"/>
<dbReference type="SMART" id="SM00729">
    <property type="entry name" value="Elp3"/>
    <property type="match status" value="1"/>
</dbReference>
<evidence type="ECO:0000259" key="10">
    <source>
        <dbReference type="PROSITE" id="PS51918"/>
    </source>
</evidence>
<evidence type="ECO:0000256" key="2">
    <source>
        <dbReference type="ARBA" id="ARBA00022485"/>
    </source>
</evidence>
<keyword evidence="4 11" id="KW-0808">Transferase</keyword>
<accession>A0A419EXN9</accession>
<dbReference type="NCBIfam" id="TIGR01579">
    <property type="entry name" value="MiaB-like-C"/>
    <property type="match status" value="1"/>
</dbReference>
<dbReference type="InterPro" id="IPR005839">
    <property type="entry name" value="Methylthiotransferase"/>
</dbReference>